<feature type="non-terminal residue" evidence="2">
    <location>
        <position position="1"/>
    </location>
</feature>
<comment type="caution">
    <text evidence="2">The sequence shown here is derived from an EMBL/GenBank/DDBJ whole genome shotgun (WGS) entry which is preliminary data.</text>
</comment>
<feature type="region of interest" description="Disordered" evidence="1">
    <location>
        <begin position="235"/>
        <end position="254"/>
    </location>
</feature>
<keyword evidence="2" id="KW-0808">Transferase</keyword>
<keyword evidence="2" id="KW-0548">Nucleotidyltransferase</keyword>
<sequence length="254" mass="28692">NGRNGCSYKDFVACKPKEFDGKGGMVAYVRWVKRIEAIQDIIGCGDNQKVKYFNVGMTWEDFKALMTEEYCPSNEMQKLETKFWNHAMIRRMVAATKPPAIQSAILKAGVAVRNGSLKRSGESRGDGEESSKEGNVKGDNKRARTGKLFAIITNHVRKEYTGSAPRCSNRNFHHNLKTPCCMCTNCNRLWHFAKDYRVGPKMVNPQNARNQTIAHEDCYECSGTKHYKSRCPRLNRVSGQGGNRQNQAMAIQRG</sequence>
<evidence type="ECO:0000313" key="2">
    <source>
        <dbReference type="EMBL" id="GFA97773.1"/>
    </source>
</evidence>
<dbReference type="AlphaFoldDB" id="A0A699KJK4"/>
<feature type="region of interest" description="Disordered" evidence="1">
    <location>
        <begin position="117"/>
        <end position="140"/>
    </location>
</feature>
<protein>
    <submittedName>
        <fullName evidence="2">Reverse transcriptase domain-containing protein</fullName>
    </submittedName>
</protein>
<feature type="compositionally biased region" description="Polar residues" evidence="1">
    <location>
        <begin position="243"/>
        <end position="254"/>
    </location>
</feature>
<gene>
    <name evidence="2" type="ORF">Tci_669745</name>
</gene>
<keyword evidence="2" id="KW-0695">RNA-directed DNA polymerase</keyword>
<name>A0A699KJK4_TANCI</name>
<dbReference type="GO" id="GO:0003964">
    <property type="term" value="F:RNA-directed DNA polymerase activity"/>
    <property type="evidence" value="ECO:0007669"/>
    <property type="project" value="UniProtKB-KW"/>
</dbReference>
<organism evidence="2">
    <name type="scientific">Tanacetum cinerariifolium</name>
    <name type="common">Dalmatian daisy</name>
    <name type="synonym">Chrysanthemum cinerariifolium</name>
    <dbReference type="NCBI Taxonomy" id="118510"/>
    <lineage>
        <taxon>Eukaryota</taxon>
        <taxon>Viridiplantae</taxon>
        <taxon>Streptophyta</taxon>
        <taxon>Embryophyta</taxon>
        <taxon>Tracheophyta</taxon>
        <taxon>Spermatophyta</taxon>
        <taxon>Magnoliopsida</taxon>
        <taxon>eudicotyledons</taxon>
        <taxon>Gunneridae</taxon>
        <taxon>Pentapetalae</taxon>
        <taxon>asterids</taxon>
        <taxon>campanulids</taxon>
        <taxon>Asterales</taxon>
        <taxon>Asteraceae</taxon>
        <taxon>Asteroideae</taxon>
        <taxon>Anthemideae</taxon>
        <taxon>Anthemidinae</taxon>
        <taxon>Tanacetum</taxon>
    </lineage>
</organism>
<proteinExistence type="predicted"/>
<evidence type="ECO:0000256" key="1">
    <source>
        <dbReference type="SAM" id="MobiDB-lite"/>
    </source>
</evidence>
<dbReference type="EMBL" id="BKCJ010526119">
    <property type="protein sequence ID" value="GFA97773.1"/>
    <property type="molecule type" value="Genomic_DNA"/>
</dbReference>
<reference evidence="2" key="1">
    <citation type="journal article" date="2019" name="Sci. Rep.">
        <title>Draft genome of Tanacetum cinerariifolium, the natural source of mosquito coil.</title>
        <authorList>
            <person name="Yamashiro T."/>
            <person name="Shiraishi A."/>
            <person name="Satake H."/>
            <person name="Nakayama K."/>
        </authorList>
    </citation>
    <scope>NUCLEOTIDE SEQUENCE</scope>
</reference>
<feature type="compositionally biased region" description="Basic and acidic residues" evidence="1">
    <location>
        <begin position="119"/>
        <end position="140"/>
    </location>
</feature>
<accession>A0A699KJK4</accession>